<keyword evidence="1" id="KW-0472">Membrane</keyword>
<accession>A0A831LQ99</accession>
<dbReference type="EMBL" id="DSDK01000439">
    <property type="protein sequence ID" value="HDR51543.1"/>
    <property type="molecule type" value="Genomic_DNA"/>
</dbReference>
<sequence>MKTLISEKYIWLAFLTVSVLLRLFSFFPSVLDHDESTYLIIGREILQGKELYTDVTDTKPAGIFLFYFQGKQGLQCWQLLYWPYKLSVLTMKF</sequence>
<name>A0A831LQ99_9BACT</name>
<protein>
    <recommendedName>
        <fullName evidence="3">Dolichyl-phosphate-mannose-protein mannosyltransferase</fullName>
    </recommendedName>
</protein>
<dbReference type="Proteomes" id="UP000886047">
    <property type="component" value="Unassembled WGS sequence"/>
</dbReference>
<keyword evidence="1" id="KW-0812">Transmembrane</keyword>
<evidence type="ECO:0000313" key="2">
    <source>
        <dbReference type="EMBL" id="HDR51543.1"/>
    </source>
</evidence>
<feature type="transmembrane region" description="Helical" evidence="1">
    <location>
        <begin position="9"/>
        <end position="31"/>
    </location>
</feature>
<dbReference type="AlphaFoldDB" id="A0A831LQ99"/>
<comment type="caution">
    <text evidence="2">The sequence shown here is derived from an EMBL/GenBank/DDBJ whole genome shotgun (WGS) entry which is preliminary data.</text>
</comment>
<keyword evidence="1" id="KW-1133">Transmembrane helix</keyword>
<evidence type="ECO:0000256" key="1">
    <source>
        <dbReference type="SAM" id="Phobius"/>
    </source>
</evidence>
<evidence type="ECO:0008006" key="3">
    <source>
        <dbReference type="Google" id="ProtNLM"/>
    </source>
</evidence>
<gene>
    <name evidence="2" type="ORF">ENN90_07975</name>
</gene>
<reference evidence="2" key="1">
    <citation type="journal article" date="2020" name="mSystems">
        <title>Genome- and Community-Level Interaction Insights into Carbon Utilization and Element Cycling Functions of Hydrothermarchaeota in Hydrothermal Sediment.</title>
        <authorList>
            <person name="Zhou Z."/>
            <person name="Liu Y."/>
            <person name="Xu W."/>
            <person name="Pan J."/>
            <person name="Luo Z.H."/>
            <person name="Li M."/>
        </authorList>
    </citation>
    <scope>NUCLEOTIDE SEQUENCE [LARGE SCALE GENOMIC DNA]</scope>
    <source>
        <strain evidence="2">SpSt-1217</strain>
    </source>
</reference>
<organism evidence="2">
    <name type="scientific">Mariniphaga anaerophila</name>
    <dbReference type="NCBI Taxonomy" id="1484053"/>
    <lineage>
        <taxon>Bacteria</taxon>
        <taxon>Pseudomonadati</taxon>
        <taxon>Bacteroidota</taxon>
        <taxon>Bacteroidia</taxon>
        <taxon>Marinilabiliales</taxon>
        <taxon>Prolixibacteraceae</taxon>
        <taxon>Mariniphaga</taxon>
    </lineage>
</organism>
<proteinExistence type="predicted"/>